<keyword evidence="2" id="KW-1185">Reference proteome</keyword>
<proteinExistence type="predicted"/>
<comment type="caution">
    <text evidence="1">The sequence shown here is derived from an EMBL/GenBank/DDBJ whole genome shotgun (WGS) entry which is preliminary data.</text>
</comment>
<gene>
    <name evidence="1" type="ORF">MANES_11G103601v8</name>
</gene>
<dbReference type="Proteomes" id="UP000091857">
    <property type="component" value="Chromosome 11"/>
</dbReference>
<organism evidence="1 2">
    <name type="scientific">Manihot esculenta</name>
    <name type="common">Cassava</name>
    <name type="synonym">Jatropha manihot</name>
    <dbReference type="NCBI Taxonomy" id="3983"/>
    <lineage>
        <taxon>Eukaryota</taxon>
        <taxon>Viridiplantae</taxon>
        <taxon>Streptophyta</taxon>
        <taxon>Embryophyta</taxon>
        <taxon>Tracheophyta</taxon>
        <taxon>Spermatophyta</taxon>
        <taxon>Magnoliopsida</taxon>
        <taxon>eudicotyledons</taxon>
        <taxon>Gunneridae</taxon>
        <taxon>Pentapetalae</taxon>
        <taxon>rosids</taxon>
        <taxon>fabids</taxon>
        <taxon>Malpighiales</taxon>
        <taxon>Euphorbiaceae</taxon>
        <taxon>Crotonoideae</taxon>
        <taxon>Manihoteae</taxon>
        <taxon>Manihot</taxon>
    </lineage>
</organism>
<evidence type="ECO:0000313" key="1">
    <source>
        <dbReference type="EMBL" id="KAG8644143.1"/>
    </source>
</evidence>
<accession>A0ACB7GUV1</accession>
<protein>
    <submittedName>
        <fullName evidence="1">Uncharacterized protein</fullName>
    </submittedName>
</protein>
<evidence type="ECO:0000313" key="2">
    <source>
        <dbReference type="Proteomes" id="UP000091857"/>
    </source>
</evidence>
<reference evidence="2" key="1">
    <citation type="journal article" date="2016" name="Nat. Biotechnol.">
        <title>Sequencing wild and cultivated cassava and related species reveals extensive interspecific hybridization and genetic diversity.</title>
        <authorList>
            <person name="Bredeson J.V."/>
            <person name="Lyons J.B."/>
            <person name="Prochnik S.E."/>
            <person name="Wu G.A."/>
            <person name="Ha C.M."/>
            <person name="Edsinger-Gonzales E."/>
            <person name="Grimwood J."/>
            <person name="Schmutz J."/>
            <person name="Rabbi I.Y."/>
            <person name="Egesi C."/>
            <person name="Nauluvula P."/>
            <person name="Lebot V."/>
            <person name="Ndunguru J."/>
            <person name="Mkamilo G."/>
            <person name="Bart R.S."/>
            <person name="Setter T.L."/>
            <person name="Gleadow R.M."/>
            <person name="Kulakow P."/>
            <person name="Ferguson M.E."/>
            <person name="Rounsley S."/>
            <person name="Rokhsar D.S."/>
        </authorList>
    </citation>
    <scope>NUCLEOTIDE SEQUENCE [LARGE SCALE GENOMIC DNA]</scope>
    <source>
        <strain evidence="2">cv. AM560-2</strain>
    </source>
</reference>
<sequence length="130" mass="15164">MQPPNSVKLNLKSNEVMDMQTKVLVGTYMILKDEIIWTAYWVSLLTPSATGIPIRFEQSHVQEVIKMMEIEIGGGWIFHKLCKARGFLRFVKLESIYKLLICQFLLTNIENMLLMMYSFAMTKLYFELMG</sequence>
<dbReference type="EMBL" id="CM004397">
    <property type="protein sequence ID" value="KAG8644143.1"/>
    <property type="molecule type" value="Genomic_DNA"/>
</dbReference>
<name>A0ACB7GUV1_MANES</name>